<dbReference type="Proteomes" id="UP000265703">
    <property type="component" value="Unassembled WGS sequence"/>
</dbReference>
<sequence length="252" mass="28069">MLAEKTSSAPSSPRSLIHNRHRMSLPNSRAYIYPYFTSREEAGVMLAKRIKHYARYPDTVVLSIKPTATALAYEIAKELELPLDLFLIRSFQYNGMTVGAITDKSDQPLLKEQIIRGCDIPKDVIDELIAKEYIELETLKKECCPLNLTLPCSENATLILCTDGIQSGQNVRNTVGILKNILGYRGKIVLVAGIIGSDAQKIFMRETDDTIAVLCPQIVGTVASWYKESFELANEEISQILSQAKNLSKNIS</sequence>
<keyword evidence="2" id="KW-1185">Reference proteome</keyword>
<dbReference type="Gene3D" id="3.30.1310.20">
    <property type="entry name" value="PRTase-like"/>
    <property type="match status" value="1"/>
</dbReference>
<organism evidence="1 2">
    <name type="scientific">Glomus cerebriforme</name>
    <dbReference type="NCBI Taxonomy" id="658196"/>
    <lineage>
        <taxon>Eukaryota</taxon>
        <taxon>Fungi</taxon>
        <taxon>Fungi incertae sedis</taxon>
        <taxon>Mucoromycota</taxon>
        <taxon>Glomeromycotina</taxon>
        <taxon>Glomeromycetes</taxon>
        <taxon>Glomerales</taxon>
        <taxon>Glomeraceae</taxon>
        <taxon>Glomus</taxon>
    </lineage>
</organism>
<comment type="caution">
    <text evidence="1">The sequence shown here is derived from an EMBL/GenBank/DDBJ whole genome shotgun (WGS) entry which is preliminary data.</text>
</comment>
<proteinExistence type="predicted"/>
<dbReference type="Gene3D" id="3.40.50.2020">
    <property type="match status" value="1"/>
</dbReference>
<evidence type="ECO:0008006" key="3">
    <source>
        <dbReference type="Google" id="ProtNLM"/>
    </source>
</evidence>
<evidence type="ECO:0000313" key="2">
    <source>
        <dbReference type="Proteomes" id="UP000265703"/>
    </source>
</evidence>
<accession>A0A397SBV6</accession>
<name>A0A397SBV6_9GLOM</name>
<dbReference type="SUPFAM" id="SSF53271">
    <property type="entry name" value="PRTase-like"/>
    <property type="match status" value="1"/>
</dbReference>
<dbReference type="AlphaFoldDB" id="A0A397SBV6"/>
<evidence type="ECO:0000313" key="1">
    <source>
        <dbReference type="EMBL" id="RIA82339.1"/>
    </source>
</evidence>
<dbReference type="EMBL" id="QKYT01000675">
    <property type="protein sequence ID" value="RIA82339.1"/>
    <property type="molecule type" value="Genomic_DNA"/>
</dbReference>
<protein>
    <recommendedName>
        <fullName evidence="3">Phosphoribosyltransferase-like protein</fullName>
    </recommendedName>
</protein>
<dbReference type="STRING" id="658196.A0A397SBV6"/>
<dbReference type="OrthoDB" id="5779169at2759"/>
<gene>
    <name evidence="1" type="ORF">C1645_788523</name>
</gene>
<dbReference type="InterPro" id="IPR029057">
    <property type="entry name" value="PRTase-like"/>
</dbReference>
<reference evidence="1 2" key="1">
    <citation type="submission" date="2018-06" db="EMBL/GenBank/DDBJ databases">
        <title>Comparative genomics reveals the genomic features of Rhizophagus irregularis, R. cerebriforme, R. diaphanum and Gigaspora rosea, and their symbiotic lifestyle signature.</title>
        <authorList>
            <person name="Morin E."/>
            <person name="San Clemente H."/>
            <person name="Chen E.C.H."/>
            <person name="De La Providencia I."/>
            <person name="Hainaut M."/>
            <person name="Kuo A."/>
            <person name="Kohler A."/>
            <person name="Murat C."/>
            <person name="Tang N."/>
            <person name="Roy S."/>
            <person name="Loubradou J."/>
            <person name="Henrissat B."/>
            <person name="Grigoriev I.V."/>
            <person name="Corradi N."/>
            <person name="Roux C."/>
            <person name="Martin F.M."/>
        </authorList>
    </citation>
    <scope>NUCLEOTIDE SEQUENCE [LARGE SCALE GENOMIC DNA]</scope>
    <source>
        <strain evidence="1 2">DAOM 227022</strain>
    </source>
</reference>